<dbReference type="InParanoid" id="A0A2I0LPB8"/>
<protein>
    <submittedName>
        <fullName evidence="2">Uncharacterized protein</fullName>
    </submittedName>
</protein>
<organism evidence="2 3">
    <name type="scientific">Columba livia</name>
    <name type="common">Rock dove</name>
    <dbReference type="NCBI Taxonomy" id="8932"/>
    <lineage>
        <taxon>Eukaryota</taxon>
        <taxon>Metazoa</taxon>
        <taxon>Chordata</taxon>
        <taxon>Craniata</taxon>
        <taxon>Vertebrata</taxon>
        <taxon>Euteleostomi</taxon>
        <taxon>Archelosauria</taxon>
        <taxon>Archosauria</taxon>
        <taxon>Dinosauria</taxon>
        <taxon>Saurischia</taxon>
        <taxon>Theropoda</taxon>
        <taxon>Coelurosauria</taxon>
        <taxon>Aves</taxon>
        <taxon>Neognathae</taxon>
        <taxon>Neoaves</taxon>
        <taxon>Columbimorphae</taxon>
        <taxon>Columbiformes</taxon>
        <taxon>Columbidae</taxon>
        <taxon>Columba</taxon>
    </lineage>
</organism>
<accession>A0A2I0LPB8</accession>
<dbReference type="PANTHER" id="PTHR35674">
    <property type="entry name" value="CDNA SEQUENCE CK137956"/>
    <property type="match status" value="1"/>
</dbReference>
<keyword evidence="3" id="KW-1185">Reference proteome</keyword>
<feature type="region of interest" description="Disordered" evidence="1">
    <location>
        <begin position="117"/>
        <end position="159"/>
    </location>
</feature>
<comment type="caution">
    <text evidence="2">The sequence shown here is derived from an EMBL/GenBank/DDBJ whole genome shotgun (WGS) entry which is preliminary data.</text>
</comment>
<dbReference type="Proteomes" id="UP000053872">
    <property type="component" value="Unassembled WGS sequence"/>
</dbReference>
<evidence type="ECO:0000313" key="2">
    <source>
        <dbReference type="EMBL" id="PKK19273.1"/>
    </source>
</evidence>
<proteinExistence type="predicted"/>
<dbReference type="PANTHER" id="PTHR35674:SF1">
    <property type="entry name" value="CDNA SEQUENCE CK137956"/>
    <property type="match status" value="1"/>
</dbReference>
<dbReference type="InterPro" id="IPR031496">
    <property type="entry name" value="DUF4688"/>
</dbReference>
<dbReference type="EMBL" id="AKCR02000153">
    <property type="protein sequence ID" value="PKK19273.1"/>
    <property type="molecule type" value="Genomic_DNA"/>
</dbReference>
<dbReference type="AlphaFoldDB" id="A0A2I0LPB8"/>
<gene>
    <name evidence="2" type="ORF">A306_00013669</name>
</gene>
<name>A0A2I0LPB8_COLLI</name>
<dbReference type="Pfam" id="PF15752">
    <property type="entry name" value="DUF4688"/>
    <property type="match status" value="2"/>
</dbReference>
<sequence>MVTPEHPFPLGPFPRHIWIHSNTPQDGLDETCHEIWKRVQRLSEELESLALVSPLPPSYSIPLSYSNYWLDEPEGLESIYRAMIGNREREMKLRALCDAQLSAKSVLSSLLCSAKPPRNAGGAEDGTGSGSTEGSKLDGPFLPKHTETGKGTGGQATAEEPRAAKEFLQNSIFSAAKGSLAVSSTAEGQTTGQKQQLPAFPEVCCRSDADTVTKALQNPATTATPDKKSIKYSASTSGFPTSSMSPALNPPAWQSLNFPPLPIFPNHSNFPQFQGPYQQRARMPYQQALHPSFGCYSRQVAPYNPHHIFQAPYTPMLNYVALVQPGYPYQQMNPPALPSSIQDLPPPASAGIQYPFSPSYG</sequence>
<reference evidence="2 3" key="1">
    <citation type="journal article" date="2013" name="Science">
        <title>Genomic diversity and evolution of the head crest in the rock pigeon.</title>
        <authorList>
            <person name="Shapiro M.D."/>
            <person name="Kronenberg Z."/>
            <person name="Li C."/>
            <person name="Domyan E.T."/>
            <person name="Pan H."/>
            <person name="Campbell M."/>
            <person name="Tan H."/>
            <person name="Huff C.D."/>
            <person name="Hu H."/>
            <person name="Vickrey A.I."/>
            <person name="Nielsen S.C."/>
            <person name="Stringham S.A."/>
            <person name="Hu H."/>
            <person name="Willerslev E."/>
            <person name="Gilbert M.T."/>
            <person name="Yandell M."/>
            <person name="Zhang G."/>
            <person name="Wang J."/>
        </authorList>
    </citation>
    <scope>NUCLEOTIDE SEQUENCE [LARGE SCALE GENOMIC DNA]</scope>
    <source>
        <tissue evidence="2">Blood</tissue>
    </source>
</reference>
<evidence type="ECO:0000256" key="1">
    <source>
        <dbReference type="SAM" id="MobiDB-lite"/>
    </source>
</evidence>
<evidence type="ECO:0000313" key="3">
    <source>
        <dbReference type="Proteomes" id="UP000053872"/>
    </source>
</evidence>